<keyword evidence="2" id="KW-1185">Reference proteome</keyword>
<evidence type="ECO:0008006" key="3">
    <source>
        <dbReference type="Google" id="ProtNLM"/>
    </source>
</evidence>
<sequence>MAARLSVDEFIESVMQGQQPAGLTIYQQALWEEGSGNWEKAHALIQDVPDKQAALLHAYLHRVEGDEWNARYWYNRAGAMMPAVDIKEEWKELVKRFLT</sequence>
<organism evidence="1 2">
    <name type="scientific">Flavihumibacter fluminis</name>
    <dbReference type="NCBI Taxonomy" id="2909236"/>
    <lineage>
        <taxon>Bacteria</taxon>
        <taxon>Pseudomonadati</taxon>
        <taxon>Bacteroidota</taxon>
        <taxon>Chitinophagia</taxon>
        <taxon>Chitinophagales</taxon>
        <taxon>Chitinophagaceae</taxon>
        <taxon>Flavihumibacter</taxon>
    </lineage>
</organism>
<dbReference type="EMBL" id="JAKEVY010000001">
    <property type="protein sequence ID" value="MCF1713653.1"/>
    <property type="molecule type" value="Genomic_DNA"/>
</dbReference>
<accession>A0ABS9BD76</accession>
<evidence type="ECO:0000313" key="1">
    <source>
        <dbReference type="EMBL" id="MCF1713653.1"/>
    </source>
</evidence>
<comment type="caution">
    <text evidence="1">The sequence shown here is derived from an EMBL/GenBank/DDBJ whole genome shotgun (WGS) entry which is preliminary data.</text>
</comment>
<evidence type="ECO:0000313" key="2">
    <source>
        <dbReference type="Proteomes" id="UP001200145"/>
    </source>
</evidence>
<gene>
    <name evidence="1" type="ORF">L0U88_03295</name>
</gene>
<proteinExistence type="predicted"/>
<dbReference type="Proteomes" id="UP001200145">
    <property type="component" value="Unassembled WGS sequence"/>
</dbReference>
<dbReference type="RefSeq" id="WP_234864181.1">
    <property type="nucleotide sequence ID" value="NZ_JAKEVY010000001.1"/>
</dbReference>
<reference evidence="1 2" key="1">
    <citation type="submission" date="2022-01" db="EMBL/GenBank/DDBJ databases">
        <title>Flavihumibacter sp. nov., isolated from sediment of a river.</title>
        <authorList>
            <person name="Liu H."/>
        </authorList>
    </citation>
    <scope>NUCLEOTIDE SEQUENCE [LARGE SCALE GENOMIC DNA]</scope>
    <source>
        <strain evidence="1 2">RY-1</strain>
    </source>
</reference>
<name>A0ABS9BD76_9BACT</name>
<protein>
    <recommendedName>
        <fullName evidence="3">Tetratricopeptide repeat protein</fullName>
    </recommendedName>
</protein>